<protein>
    <submittedName>
        <fullName evidence="1">Uncharacterized protein</fullName>
    </submittedName>
</protein>
<reference evidence="1 2" key="1">
    <citation type="submission" date="2016-02" db="EMBL/GenBank/DDBJ databases">
        <title>Genome analysis of coral dinoflagellate symbionts highlights evolutionary adaptations to a symbiotic lifestyle.</title>
        <authorList>
            <person name="Aranda M."/>
            <person name="Li Y."/>
            <person name="Liew Y.J."/>
            <person name="Baumgarten S."/>
            <person name="Simakov O."/>
            <person name="Wilson M."/>
            <person name="Piel J."/>
            <person name="Ashoor H."/>
            <person name="Bougouffa S."/>
            <person name="Bajic V.B."/>
            <person name="Ryu T."/>
            <person name="Ravasi T."/>
            <person name="Bayer T."/>
            <person name="Micklem G."/>
            <person name="Kim H."/>
            <person name="Bhak J."/>
            <person name="Lajeunesse T.C."/>
            <person name="Voolstra C.R."/>
        </authorList>
    </citation>
    <scope>NUCLEOTIDE SEQUENCE [LARGE SCALE GENOMIC DNA]</scope>
    <source>
        <strain evidence="1 2">CCMP2467</strain>
    </source>
</reference>
<proteinExistence type="predicted"/>
<accession>A0A1Q9C1U4</accession>
<dbReference type="EMBL" id="LSRX01001894">
    <property type="protein sequence ID" value="OLP76882.1"/>
    <property type="molecule type" value="Genomic_DNA"/>
</dbReference>
<dbReference type="Proteomes" id="UP000186817">
    <property type="component" value="Unassembled WGS sequence"/>
</dbReference>
<evidence type="ECO:0000313" key="2">
    <source>
        <dbReference type="Proteomes" id="UP000186817"/>
    </source>
</evidence>
<comment type="caution">
    <text evidence="1">The sequence shown here is derived from an EMBL/GenBank/DDBJ whole genome shotgun (WGS) entry which is preliminary data.</text>
</comment>
<keyword evidence="2" id="KW-1185">Reference proteome</keyword>
<evidence type="ECO:0000313" key="1">
    <source>
        <dbReference type="EMBL" id="OLP76882.1"/>
    </source>
</evidence>
<sequence>MLRWTDATAKEDKTQGAKAKQCFMVSAGMAALQLLRRFRMHSNGGYQAFGQAMHSAVQSLAAFDKLPERSTRRHLSFARQAEIGHEKQGTVQQCAALVVCPLLWISMQNSLLNQTAWESVSLVVSTRRGTPDSSPKFEPDGCCGTSSLCVKQSPERHASPPGSALESLGQAPAAAAFLIKDADPLPFGEGPTSTSGFKYRREGTRILAAARPAESDGLEISIPRRLHEALTLDEDGHSIYQKACEFKPQKAT</sequence>
<gene>
    <name evidence="1" type="ORF">AK812_SmicGene43127</name>
</gene>
<name>A0A1Q9C1U4_SYMMI</name>
<dbReference type="AlphaFoldDB" id="A0A1Q9C1U4"/>
<organism evidence="1 2">
    <name type="scientific">Symbiodinium microadriaticum</name>
    <name type="common">Dinoflagellate</name>
    <name type="synonym">Zooxanthella microadriatica</name>
    <dbReference type="NCBI Taxonomy" id="2951"/>
    <lineage>
        <taxon>Eukaryota</taxon>
        <taxon>Sar</taxon>
        <taxon>Alveolata</taxon>
        <taxon>Dinophyceae</taxon>
        <taxon>Suessiales</taxon>
        <taxon>Symbiodiniaceae</taxon>
        <taxon>Symbiodinium</taxon>
    </lineage>
</organism>
<dbReference type="OrthoDB" id="10270624at2759"/>